<dbReference type="PANTHER" id="PTHR10867:SF17">
    <property type="entry name" value="NICOTINAMIDE N-METHYLTRANSFERASE"/>
    <property type="match status" value="1"/>
</dbReference>
<dbReference type="EMBL" id="MTYJ01000193">
    <property type="protein sequence ID" value="OWA50476.1"/>
    <property type="molecule type" value="Genomic_DNA"/>
</dbReference>
<evidence type="ECO:0000256" key="2">
    <source>
        <dbReference type="ARBA" id="ARBA00022603"/>
    </source>
</evidence>
<name>A0A9X6ND18_HYPEX</name>
<evidence type="ECO:0000313" key="6">
    <source>
        <dbReference type="EMBL" id="OWA50476.1"/>
    </source>
</evidence>
<keyword evidence="5" id="KW-0732">Signal</keyword>
<comment type="caution">
    <text evidence="6">The sequence shown here is derived from an EMBL/GenBank/DDBJ whole genome shotgun (WGS) entry which is preliminary data.</text>
</comment>
<dbReference type="Gene3D" id="3.40.50.150">
    <property type="entry name" value="Vaccinia Virus protein VP39"/>
    <property type="match status" value="1"/>
</dbReference>
<keyword evidence="2" id="KW-0489">Methyltransferase</keyword>
<evidence type="ECO:0000256" key="3">
    <source>
        <dbReference type="ARBA" id="ARBA00022679"/>
    </source>
</evidence>
<dbReference type="GO" id="GO:0005829">
    <property type="term" value="C:cytosol"/>
    <property type="evidence" value="ECO:0007669"/>
    <property type="project" value="TreeGrafter"/>
</dbReference>
<evidence type="ECO:0000256" key="5">
    <source>
        <dbReference type="SAM" id="SignalP"/>
    </source>
</evidence>
<evidence type="ECO:0000256" key="1">
    <source>
        <dbReference type="ARBA" id="ARBA00007996"/>
    </source>
</evidence>
<dbReference type="Pfam" id="PF01234">
    <property type="entry name" value="NNMT_PNMT_TEMT"/>
    <property type="match status" value="1"/>
</dbReference>
<dbReference type="SUPFAM" id="SSF53335">
    <property type="entry name" value="S-adenosyl-L-methionine-dependent methyltransferases"/>
    <property type="match status" value="1"/>
</dbReference>
<keyword evidence="4" id="KW-0949">S-adenosyl-L-methionine</keyword>
<keyword evidence="7" id="KW-1185">Reference proteome</keyword>
<protein>
    <submittedName>
        <fullName evidence="6">Nicotinamide N-methyltransferase</fullName>
    </submittedName>
</protein>
<evidence type="ECO:0000313" key="7">
    <source>
        <dbReference type="Proteomes" id="UP000192578"/>
    </source>
</evidence>
<dbReference type="PANTHER" id="PTHR10867">
    <property type="entry name" value="NNMT/PNMT/TEMT FAMILY MEMBER"/>
    <property type="match status" value="1"/>
</dbReference>
<dbReference type="PROSITE" id="PS51681">
    <property type="entry name" value="SAM_MT_NNMT_PNMT_TEMT"/>
    <property type="match status" value="1"/>
</dbReference>
<comment type="similarity">
    <text evidence="1">Belongs to the class I-like SAM-binding methyltransferase superfamily. NNMT/PNMT/TEMT family.</text>
</comment>
<reference evidence="7" key="1">
    <citation type="submission" date="2017-01" db="EMBL/GenBank/DDBJ databases">
        <title>Comparative genomics of anhydrobiosis in the tardigrade Hypsibius dujardini.</title>
        <authorList>
            <person name="Yoshida Y."/>
            <person name="Koutsovoulos G."/>
            <person name="Laetsch D."/>
            <person name="Stevens L."/>
            <person name="Kumar S."/>
            <person name="Horikawa D."/>
            <person name="Ishino K."/>
            <person name="Komine S."/>
            <person name="Tomita M."/>
            <person name="Blaxter M."/>
            <person name="Arakawa K."/>
        </authorList>
    </citation>
    <scope>NUCLEOTIDE SEQUENCE [LARGE SCALE GENOMIC DNA]</scope>
    <source>
        <strain evidence="7">Z151</strain>
    </source>
</reference>
<organism evidence="6 7">
    <name type="scientific">Hypsibius exemplaris</name>
    <name type="common">Freshwater tardigrade</name>
    <dbReference type="NCBI Taxonomy" id="2072580"/>
    <lineage>
        <taxon>Eukaryota</taxon>
        <taxon>Metazoa</taxon>
        <taxon>Ecdysozoa</taxon>
        <taxon>Tardigrada</taxon>
        <taxon>Eutardigrada</taxon>
        <taxon>Parachela</taxon>
        <taxon>Hypsibioidea</taxon>
        <taxon>Hypsibiidae</taxon>
        <taxon>Hypsibius</taxon>
    </lineage>
</organism>
<dbReference type="OrthoDB" id="10050085at2759"/>
<dbReference type="InterPro" id="IPR000940">
    <property type="entry name" value="NNMT_TEMT_trans"/>
</dbReference>
<proteinExistence type="inferred from homology"/>
<dbReference type="Proteomes" id="UP000192578">
    <property type="component" value="Unassembled WGS sequence"/>
</dbReference>
<keyword evidence="3" id="KW-0808">Transferase</keyword>
<feature type="chain" id="PRO_5040815103" evidence="5">
    <location>
        <begin position="21"/>
        <end position="301"/>
    </location>
</feature>
<dbReference type="AlphaFoldDB" id="A0A9X6ND18"/>
<feature type="signal peptide" evidence="5">
    <location>
        <begin position="1"/>
        <end position="20"/>
    </location>
</feature>
<accession>A0A9X6ND18</accession>
<evidence type="ECO:0000256" key="4">
    <source>
        <dbReference type="ARBA" id="ARBA00022691"/>
    </source>
</evidence>
<gene>
    <name evidence="6" type="ORF">BV898_14990</name>
</gene>
<dbReference type="GO" id="GO:0008170">
    <property type="term" value="F:N-methyltransferase activity"/>
    <property type="evidence" value="ECO:0007669"/>
    <property type="project" value="TreeGrafter"/>
</dbReference>
<sequence>MDIGKIAFLVLVIAVSGTVGQAVVSHLSTAADYEQYFNPLEYLNQYYNFSQYQDVYKWTLVELKRLTDNVKKGEGRLLEVGIGGVISHLVSAGQKFHHIVVCDHSEKALDVVRDFVSGNGTFDWSSTFRFVANLHGETDPSRMEQQLRRSIKETRNCDFTQDNLFAMSQLAPVDLLISSLALESARISAAQYTNALKRITDDRYLKRGGAVILIVALRETYWNVGNQTFPAAHITKSQVEEALRQAEFDDIETAEFGTKSSRPISRTSACGGNQTGPVGVACENSDSDASSFLIAKAIKRV</sequence>
<dbReference type="InterPro" id="IPR029063">
    <property type="entry name" value="SAM-dependent_MTases_sf"/>
</dbReference>
<dbReference type="GO" id="GO:0032259">
    <property type="term" value="P:methylation"/>
    <property type="evidence" value="ECO:0007669"/>
    <property type="project" value="UniProtKB-KW"/>
</dbReference>